<dbReference type="PANTHER" id="PTHR30303:SF0">
    <property type="entry name" value="CARBAMOYL DEHYDRATASE HYPE"/>
    <property type="match status" value="1"/>
</dbReference>
<dbReference type="GO" id="GO:0051604">
    <property type="term" value="P:protein maturation"/>
    <property type="evidence" value="ECO:0007669"/>
    <property type="project" value="TreeGrafter"/>
</dbReference>
<accession>X1N8A8</accession>
<reference evidence="2" key="1">
    <citation type="journal article" date="2014" name="Front. Microbiol.">
        <title>High frequency of phylogenetically diverse reductive dehalogenase-homologous genes in deep subseafloor sedimentary metagenomes.</title>
        <authorList>
            <person name="Kawai M."/>
            <person name="Futagami T."/>
            <person name="Toyoda A."/>
            <person name="Takaki Y."/>
            <person name="Nishi S."/>
            <person name="Hori S."/>
            <person name="Arai W."/>
            <person name="Tsubouchi T."/>
            <person name="Morono Y."/>
            <person name="Uchiyama I."/>
            <person name="Ito T."/>
            <person name="Fujiyama A."/>
            <person name="Inagaki F."/>
            <person name="Takami H."/>
        </authorList>
    </citation>
    <scope>NUCLEOTIDE SEQUENCE</scope>
    <source>
        <strain evidence="2">Expedition CK06-06</strain>
    </source>
</reference>
<dbReference type="EMBL" id="BARV01023708">
    <property type="protein sequence ID" value="GAI39843.1"/>
    <property type="molecule type" value="Genomic_DNA"/>
</dbReference>
<dbReference type="Gene3D" id="3.90.650.10">
    <property type="entry name" value="PurM-like C-terminal domain"/>
    <property type="match status" value="1"/>
</dbReference>
<organism evidence="2">
    <name type="scientific">marine sediment metagenome</name>
    <dbReference type="NCBI Taxonomy" id="412755"/>
    <lineage>
        <taxon>unclassified sequences</taxon>
        <taxon>metagenomes</taxon>
        <taxon>ecological metagenomes</taxon>
    </lineage>
</organism>
<proteinExistence type="predicted"/>
<dbReference type="SUPFAM" id="SSF56042">
    <property type="entry name" value="PurM C-terminal domain-like"/>
    <property type="match status" value="1"/>
</dbReference>
<feature type="non-terminal residue" evidence="2">
    <location>
        <position position="1"/>
    </location>
</feature>
<dbReference type="Pfam" id="PF02769">
    <property type="entry name" value="AIRS_C"/>
    <property type="match status" value="1"/>
</dbReference>
<sequence length="230" mass="24041">KTVEAGAADKIFINTAGIGVKLAGADLGFEKIAAGDKIIINGTIGDHGLTIISQREGIKFQSQLQSDCAGVAGLTCELLENTSGANPVRNKTPEASVSRLTGISNGVKFMRDPTRGGLAATLNEISTGSGLSIEIREADVPVSPVVQAAADMLGFDVLTIANEGKFIAIVSPESADDCLNICKNHPLGKEASIIGEVIETRDTPTVELITKIGGKRIVQMPYGRELPRIC</sequence>
<dbReference type="InterPro" id="IPR010918">
    <property type="entry name" value="PurM-like_C_dom"/>
</dbReference>
<evidence type="ECO:0000259" key="1">
    <source>
        <dbReference type="Pfam" id="PF02769"/>
    </source>
</evidence>
<dbReference type="PANTHER" id="PTHR30303">
    <property type="entry name" value="HYDROGENASE ISOENZYMES FORMATION PROTEIN HYPE"/>
    <property type="match status" value="1"/>
</dbReference>
<dbReference type="InterPro" id="IPR036676">
    <property type="entry name" value="PurM-like_C_sf"/>
</dbReference>
<gene>
    <name evidence="2" type="ORF">S06H3_38843</name>
</gene>
<comment type="caution">
    <text evidence="2">The sequence shown here is derived from an EMBL/GenBank/DDBJ whole genome shotgun (WGS) entry which is preliminary data.</text>
</comment>
<dbReference type="AlphaFoldDB" id="X1N8A8"/>
<dbReference type="InterPro" id="IPR011854">
    <property type="entry name" value="HypE"/>
</dbReference>
<protein>
    <recommendedName>
        <fullName evidence="1">PurM-like C-terminal domain-containing protein</fullName>
    </recommendedName>
</protein>
<name>X1N8A8_9ZZZZ</name>
<feature type="domain" description="PurM-like C-terminal" evidence="1">
    <location>
        <begin position="34"/>
        <end position="201"/>
    </location>
</feature>
<evidence type="ECO:0000313" key="2">
    <source>
        <dbReference type="EMBL" id="GAI39843.1"/>
    </source>
</evidence>